<keyword evidence="6" id="KW-1185">Reference proteome</keyword>
<dbReference type="SMART" id="SM00320">
    <property type="entry name" value="WD40"/>
    <property type="match status" value="5"/>
</dbReference>
<protein>
    <recommendedName>
        <fullName evidence="7">WD40 repeat-like protein</fullName>
    </recommendedName>
</protein>
<reference evidence="5 6" key="1">
    <citation type="submission" date="2021-12" db="EMBL/GenBank/DDBJ databases">
        <title>High titer production of polyol ester of fatty acids by Rhodotorula paludigena BS15 towards product separation-free biomass refinery.</title>
        <authorList>
            <person name="Mano J."/>
            <person name="Ono H."/>
            <person name="Tanaka T."/>
            <person name="Naito K."/>
            <person name="Sushida H."/>
            <person name="Ike M."/>
            <person name="Tokuyasu K."/>
            <person name="Kitaoka M."/>
        </authorList>
    </citation>
    <scope>NUCLEOTIDE SEQUENCE [LARGE SCALE GENOMIC DNA]</scope>
    <source>
        <strain evidence="5 6">BS15</strain>
    </source>
</reference>
<keyword evidence="2" id="KW-0677">Repeat</keyword>
<organism evidence="5 6">
    <name type="scientific">Rhodotorula paludigena</name>
    <dbReference type="NCBI Taxonomy" id="86838"/>
    <lineage>
        <taxon>Eukaryota</taxon>
        <taxon>Fungi</taxon>
        <taxon>Dikarya</taxon>
        <taxon>Basidiomycota</taxon>
        <taxon>Pucciniomycotina</taxon>
        <taxon>Microbotryomycetes</taxon>
        <taxon>Sporidiobolales</taxon>
        <taxon>Sporidiobolaceae</taxon>
        <taxon>Rhodotorula</taxon>
    </lineage>
</organism>
<evidence type="ECO:0000256" key="1">
    <source>
        <dbReference type="ARBA" id="ARBA00022574"/>
    </source>
</evidence>
<dbReference type="Proteomes" id="UP001342314">
    <property type="component" value="Unassembled WGS sequence"/>
</dbReference>
<evidence type="ECO:0000256" key="3">
    <source>
        <dbReference type="PROSITE-ProRule" id="PRU00221"/>
    </source>
</evidence>
<dbReference type="Pfam" id="PF00400">
    <property type="entry name" value="WD40"/>
    <property type="match status" value="3"/>
</dbReference>
<sequence>MAPKRKATQSAQSAAPAASKPAPAKKARFSNPPPPPKPASKPKAAAKAAPAAPANVQPAATAAPKRFIVAAGSYERLLYGLECSFEPAAAGAEQDYELTLEPIFSFPAHLSSLRTVAASTLVSPGTGSERRVGGKYLVSGGTDEVIKVWDLPRRKEVGSLEGDTTGTITCMRFVPQRNMLIAASSDSSIALYRVRDWILLRQLKGHKGRVNAVDAHPDGRVALSVGQDKMLRMWDLVAGKSVASLRLGGEGDAVRWNTNGSKFSVICNNELTVYGLDMSIHYQLSAKSRFHDARFCYFPLDASDATQREYLFVACEDGKVRVFDVSNPTPVTIDEETDLSELELPTLQPVALLTGHTNRVKQMDLLEVALPTPAPSSTVVLTTISSDGKIQLFDLARLTRSSPAVAGKGKGKAKQAAAEVVEVEPSAVFDTDKTRLTCVTAIGMVERKKKGKKEGEADDEDSDEDSEDEDDEEDGDETVDDEEFAGIEDEEEDDEEDEEEEEGEEE</sequence>
<gene>
    <name evidence="5" type="ORF">Rhopal_005034-T1</name>
</gene>
<dbReference type="PANTHER" id="PTHR44675:SF1">
    <property type="entry name" value="P21-ACTIVATED PROTEIN KINASE-INTERACTING PROTEIN 1"/>
    <property type="match status" value="1"/>
</dbReference>
<feature type="repeat" description="WD" evidence="3">
    <location>
        <begin position="203"/>
        <end position="244"/>
    </location>
</feature>
<evidence type="ECO:0000256" key="4">
    <source>
        <dbReference type="SAM" id="MobiDB-lite"/>
    </source>
</evidence>
<proteinExistence type="predicted"/>
<comment type="caution">
    <text evidence="5">The sequence shown here is derived from an EMBL/GenBank/DDBJ whole genome shotgun (WGS) entry which is preliminary data.</text>
</comment>
<feature type="compositionally biased region" description="Acidic residues" evidence="4">
    <location>
        <begin position="456"/>
        <end position="506"/>
    </location>
</feature>
<dbReference type="PROSITE" id="PS50082">
    <property type="entry name" value="WD_REPEATS_2"/>
    <property type="match status" value="2"/>
</dbReference>
<dbReference type="PANTHER" id="PTHR44675">
    <property type="entry name" value="PAK1 INTERACTING PROTEIN 1"/>
    <property type="match status" value="1"/>
</dbReference>
<feature type="repeat" description="WD" evidence="3">
    <location>
        <begin position="134"/>
        <end position="159"/>
    </location>
</feature>
<feature type="compositionally biased region" description="Low complexity" evidence="4">
    <location>
        <begin position="9"/>
        <end position="22"/>
    </location>
</feature>
<dbReference type="SUPFAM" id="SSF50978">
    <property type="entry name" value="WD40 repeat-like"/>
    <property type="match status" value="1"/>
</dbReference>
<keyword evidence="1 3" id="KW-0853">WD repeat</keyword>
<accession>A0AAV5GR94</accession>
<dbReference type="InterPro" id="IPR036322">
    <property type="entry name" value="WD40_repeat_dom_sf"/>
</dbReference>
<feature type="region of interest" description="Disordered" evidence="4">
    <location>
        <begin position="447"/>
        <end position="506"/>
    </location>
</feature>
<name>A0AAV5GR94_9BASI</name>
<evidence type="ECO:0000313" key="6">
    <source>
        <dbReference type="Proteomes" id="UP001342314"/>
    </source>
</evidence>
<feature type="region of interest" description="Disordered" evidence="4">
    <location>
        <begin position="1"/>
        <end position="52"/>
    </location>
</feature>
<dbReference type="Gene3D" id="2.130.10.10">
    <property type="entry name" value="YVTN repeat-like/Quinoprotein amine dehydrogenase"/>
    <property type="match status" value="2"/>
</dbReference>
<dbReference type="InterPro" id="IPR001680">
    <property type="entry name" value="WD40_rpt"/>
</dbReference>
<dbReference type="AlphaFoldDB" id="A0AAV5GR94"/>
<feature type="compositionally biased region" description="Low complexity" evidence="4">
    <location>
        <begin position="41"/>
        <end position="52"/>
    </location>
</feature>
<dbReference type="PROSITE" id="PS00678">
    <property type="entry name" value="WD_REPEATS_1"/>
    <property type="match status" value="2"/>
</dbReference>
<evidence type="ECO:0000313" key="5">
    <source>
        <dbReference type="EMBL" id="GJN92006.1"/>
    </source>
</evidence>
<evidence type="ECO:0008006" key="7">
    <source>
        <dbReference type="Google" id="ProtNLM"/>
    </source>
</evidence>
<dbReference type="EMBL" id="BQKY01000010">
    <property type="protein sequence ID" value="GJN92006.1"/>
    <property type="molecule type" value="Genomic_DNA"/>
</dbReference>
<dbReference type="PROSITE" id="PS50294">
    <property type="entry name" value="WD_REPEATS_REGION"/>
    <property type="match status" value="1"/>
</dbReference>
<dbReference type="InterPro" id="IPR051959">
    <property type="entry name" value="PAK1-Kinase_Regulator"/>
</dbReference>
<dbReference type="InterPro" id="IPR019775">
    <property type="entry name" value="WD40_repeat_CS"/>
</dbReference>
<evidence type="ECO:0000256" key="2">
    <source>
        <dbReference type="ARBA" id="ARBA00022737"/>
    </source>
</evidence>
<dbReference type="InterPro" id="IPR015943">
    <property type="entry name" value="WD40/YVTN_repeat-like_dom_sf"/>
</dbReference>